<proteinExistence type="predicted"/>
<evidence type="ECO:0000313" key="3">
    <source>
        <dbReference type="Proteomes" id="UP000314294"/>
    </source>
</evidence>
<name>A0A4Z2JE33_9TELE</name>
<evidence type="ECO:0000313" key="2">
    <source>
        <dbReference type="EMBL" id="TNN88535.1"/>
    </source>
</evidence>
<gene>
    <name evidence="2" type="ORF">EYF80_001318</name>
</gene>
<sequence>MRGGILWVGDGGSHATCVVSRLLLVYINNRCTGIVLRILRPRPSRKGERQRAPDGRGLRFGPPRDVEWPGKRLSITQNTISRVHGSGANGCFHREGNLVNGKVDGSITRDGITEISTPLMSLQHTLQMCSCPQISGGIDASEDVFEVLHAVRLEEHQQDERPQAQDEAVRRMPVLLLRFLRGGAAG</sequence>
<keyword evidence="3" id="KW-1185">Reference proteome</keyword>
<dbReference type="AlphaFoldDB" id="A0A4Z2JE33"/>
<feature type="region of interest" description="Disordered" evidence="1">
    <location>
        <begin position="43"/>
        <end position="64"/>
    </location>
</feature>
<accession>A0A4Z2JE33</accession>
<comment type="caution">
    <text evidence="2">The sequence shown here is derived from an EMBL/GenBank/DDBJ whole genome shotgun (WGS) entry which is preliminary data.</text>
</comment>
<organism evidence="2 3">
    <name type="scientific">Liparis tanakae</name>
    <name type="common">Tanaka's snailfish</name>
    <dbReference type="NCBI Taxonomy" id="230148"/>
    <lineage>
        <taxon>Eukaryota</taxon>
        <taxon>Metazoa</taxon>
        <taxon>Chordata</taxon>
        <taxon>Craniata</taxon>
        <taxon>Vertebrata</taxon>
        <taxon>Euteleostomi</taxon>
        <taxon>Actinopterygii</taxon>
        <taxon>Neopterygii</taxon>
        <taxon>Teleostei</taxon>
        <taxon>Neoteleostei</taxon>
        <taxon>Acanthomorphata</taxon>
        <taxon>Eupercaria</taxon>
        <taxon>Perciformes</taxon>
        <taxon>Cottioidei</taxon>
        <taxon>Cottales</taxon>
        <taxon>Liparidae</taxon>
        <taxon>Liparis</taxon>
    </lineage>
</organism>
<evidence type="ECO:0000256" key="1">
    <source>
        <dbReference type="SAM" id="MobiDB-lite"/>
    </source>
</evidence>
<reference evidence="2 3" key="1">
    <citation type="submission" date="2019-03" db="EMBL/GenBank/DDBJ databases">
        <title>First draft genome of Liparis tanakae, snailfish: a comprehensive survey of snailfish specific genes.</title>
        <authorList>
            <person name="Kim W."/>
            <person name="Song I."/>
            <person name="Jeong J.-H."/>
            <person name="Kim D."/>
            <person name="Kim S."/>
            <person name="Ryu S."/>
            <person name="Song J.Y."/>
            <person name="Lee S.K."/>
        </authorList>
    </citation>
    <scope>NUCLEOTIDE SEQUENCE [LARGE SCALE GENOMIC DNA]</scope>
    <source>
        <tissue evidence="2">Muscle</tissue>
    </source>
</reference>
<protein>
    <submittedName>
        <fullName evidence="2">Uncharacterized protein</fullName>
    </submittedName>
</protein>
<dbReference type="Proteomes" id="UP000314294">
    <property type="component" value="Unassembled WGS sequence"/>
</dbReference>
<dbReference type="EMBL" id="SRLO01000005">
    <property type="protein sequence ID" value="TNN88535.1"/>
    <property type="molecule type" value="Genomic_DNA"/>
</dbReference>
<feature type="compositionally biased region" description="Basic and acidic residues" evidence="1">
    <location>
        <begin position="45"/>
        <end position="64"/>
    </location>
</feature>